<reference evidence="2" key="1">
    <citation type="journal article" date="2024" name="Front. Bioeng. Biotechnol.">
        <title>Genome-scale model development and genomic sequencing of the oleaginous clade Lipomyces.</title>
        <authorList>
            <person name="Czajka J.J."/>
            <person name="Han Y."/>
            <person name="Kim J."/>
            <person name="Mondo S.J."/>
            <person name="Hofstad B.A."/>
            <person name="Robles A."/>
            <person name="Haridas S."/>
            <person name="Riley R."/>
            <person name="LaButti K."/>
            <person name="Pangilinan J."/>
            <person name="Andreopoulos W."/>
            <person name="Lipzen A."/>
            <person name="Yan J."/>
            <person name="Wang M."/>
            <person name="Ng V."/>
            <person name="Grigoriev I.V."/>
            <person name="Spatafora J.W."/>
            <person name="Magnuson J.K."/>
            <person name="Baker S.E."/>
            <person name="Pomraning K.R."/>
        </authorList>
    </citation>
    <scope>NUCLEOTIDE SEQUENCE [LARGE SCALE GENOMIC DNA]</scope>
    <source>
        <strain evidence="2">CBS 7786</strain>
    </source>
</reference>
<accession>A0ACC3SSL0</accession>
<gene>
    <name evidence="1" type="ORF">V1525DRAFT_428889</name>
</gene>
<organism evidence="1 2">
    <name type="scientific">Lipomyces kononenkoae</name>
    <name type="common">Yeast</name>
    <dbReference type="NCBI Taxonomy" id="34357"/>
    <lineage>
        <taxon>Eukaryota</taxon>
        <taxon>Fungi</taxon>
        <taxon>Dikarya</taxon>
        <taxon>Ascomycota</taxon>
        <taxon>Saccharomycotina</taxon>
        <taxon>Lipomycetes</taxon>
        <taxon>Lipomycetales</taxon>
        <taxon>Lipomycetaceae</taxon>
        <taxon>Lipomyces</taxon>
    </lineage>
</organism>
<protein>
    <submittedName>
        <fullName evidence="1">Uncharacterized protein</fullName>
    </submittedName>
</protein>
<sequence>MKKLLKEPQRTNGFGTFSLEELLQIVDDGMDGDGVPLSNDDLDAIEVRIACWRRLQDEVQGARNDRKRRERNDNDITEYVSAKRIDIKYDEVEPLTLKSSFRAWTDWKADLERVWAGASWKYQSDNLKIIKAVSKMDKACRARWNAYVRINLDKDGDYSHFLGWTRTLVRHNVSFETTVYEEYEKATQRNNQSPVDFDAYLSSIERELPEVPDSVQANRFYAKLNEDVVNQIKISGLQTLPITRTGMVALAQRVWEGLRPKRSVPVSEGKNGSPSTSSGQGQRLHQRNKFHNGRPGRQWSKDIHKSGGNDNSGNRKRIESDNKKEKTLKTDKREQICYSCGEAGHIKPDCPRKGEQTTPKLKARVQQQRVVKPKGTTSDDDTSENETIPQSELVHIYRLRAIYEGWATNTKYKLT</sequence>
<name>A0ACC3SSL0_LIPKO</name>
<evidence type="ECO:0000313" key="1">
    <source>
        <dbReference type="EMBL" id="KAK9233752.1"/>
    </source>
</evidence>
<comment type="caution">
    <text evidence="1">The sequence shown here is derived from an EMBL/GenBank/DDBJ whole genome shotgun (WGS) entry which is preliminary data.</text>
</comment>
<dbReference type="EMBL" id="MU971622">
    <property type="protein sequence ID" value="KAK9233752.1"/>
    <property type="molecule type" value="Genomic_DNA"/>
</dbReference>
<keyword evidence="2" id="KW-1185">Reference proteome</keyword>
<proteinExistence type="predicted"/>
<dbReference type="Proteomes" id="UP001433508">
    <property type="component" value="Unassembled WGS sequence"/>
</dbReference>
<evidence type="ECO:0000313" key="2">
    <source>
        <dbReference type="Proteomes" id="UP001433508"/>
    </source>
</evidence>